<dbReference type="SUPFAM" id="SSF158397">
    <property type="entry name" value="TM1646-like"/>
    <property type="match status" value="1"/>
</dbReference>
<dbReference type="Pfam" id="PF03885">
    <property type="entry name" value="DUF327"/>
    <property type="match status" value="1"/>
</dbReference>
<feature type="coiled-coil region" evidence="1">
    <location>
        <begin position="102"/>
        <end position="129"/>
    </location>
</feature>
<organism evidence="3 4">
    <name type="scientific">Clostridium cylindrosporum DSM 605</name>
    <dbReference type="NCBI Taxonomy" id="1121307"/>
    <lineage>
        <taxon>Bacteria</taxon>
        <taxon>Bacillati</taxon>
        <taxon>Bacillota</taxon>
        <taxon>Clostridia</taxon>
        <taxon>Eubacteriales</taxon>
        <taxon>Clostridiaceae</taxon>
        <taxon>Clostridium</taxon>
    </lineage>
</organism>
<dbReference type="STRING" id="1121307.CLCY_7c01440"/>
<proteinExistence type="predicted"/>
<keyword evidence="1" id="KW-0175">Coiled coil</keyword>
<gene>
    <name evidence="3" type="ORF">CLCY_7c01440</name>
</gene>
<evidence type="ECO:0000313" key="3">
    <source>
        <dbReference type="EMBL" id="KMT23097.1"/>
    </source>
</evidence>
<dbReference type="Proteomes" id="UP000036756">
    <property type="component" value="Unassembled WGS sequence"/>
</dbReference>
<feature type="region of interest" description="Disordered" evidence="2">
    <location>
        <begin position="1"/>
        <end position="22"/>
    </location>
</feature>
<dbReference type="AlphaFoldDB" id="A0A0J8DB85"/>
<feature type="compositionally biased region" description="Basic and acidic residues" evidence="2">
    <location>
        <begin position="1"/>
        <end position="10"/>
    </location>
</feature>
<comment type="caution">
    <text evidence="3">The sequence shown here is derived from an EMBL/GenBank/DDBJ whole genome shotgun (WGS) entry which is preliminary data.</text>
</comment>
<dbReference type="Gene3D" id="1.20.120.490">
    <property type="entry name" value="Hypothetical protein TM1646-like domain"/>
    <property type="match status" value="1"/>
</dbReference>
<keyword evidence="4" id="KW-1185">Reference proteome</keyword>
<dbReference type="EMBL" id="LFVU01000003">
    <property type="protein sequence ID" value="KMT23097.1"/>
    <property type="molecule type" value="Genomic_DNA"/>
</dbReference>
<dbReference type="PATRIC" id="fig|1121307.3.peg.2427"/>
<evidence type="ECO:0008006" key="5">
    <source>
        <dbReference type="Google" id="ProtNLM"/>
    </source>
</evidence>
<evidence type="ECO:0000256" key="2">
    <source>
        <dbReference type="SAM" id="MobiDB-lite"/>
    </source>
</evidence>
<sequence>MRISGIDRKPTIGKSKKKGKTEGIGDFSSLLDTANKEQAKIKIDEMLDEIDKIGKKLISTRSVEDAREYKDKIKEYLNLIVKNIYVLKRETGPYSYGIHIRIEVINEKLDKLTKDLIEKQQESIELANRISEIRGLLVDVYK</sequence>
<dbReference type="RefSeq" id="WP_048569469.1">
    <property type="nucleotide sequence ID" value="NZ_LFVU01000003.1"/>
</dbReference>
<dbReference type="InterPro" id="IPR005585">
    <property type="entry name" value="DUF327"/>
</dbReference>
<dbReference type="InterPro" id="IPR024042">
    <property type="entry name" value="TM1646-like_dom_sf"/>
</dbReference>
<name>A0A0J8DB85_CLOCY</name>
<accession>A0A0J8DB85</accession>
<dbReference type="OrthoDB" id="2081713at2"/>
<protein>
    <recommendedName>
        <fullName evidence="5">DUF327 domain-containing protein</fullName>
    </recommendedName>
</protein>
<evidence type="ECO:0000313" key="4">
    <source>
        <dbReference type="Proteomes" id="UP000036756"/>
    </source>
</evidence>
<reference evidence="3 4" key="1">
    <citation type="submission" date="2015-06" db="EMBL/GenBank/DDBJ databases">
        <title>Draft genome sequence of the purine-degrading Clostridium cylindrosporum HC-1 (DSM 605).</title>
        <authorList>
            <person name="Poehlein A."/>
            <person name="Schiel-Bengelsdorf B."/>
            <person name="Bengelsdorf F."/>
            <person name="Daniel R."/>
            <person name="Duerre P."/>
        </authorList>
    </citation>
    <scope>NUCLEOTIDE SEQUENCE [LARGE SCALE GENOMIC DNA]</scope>
    <source>
        <strain evidence="3 4">DSM 605</strain>
    </source>
</reference>
<evidence type="ECO:0000256" key="1">
    <source>
        <dbReference type="SAM" id="Coils"/>
    </source>
</evidence>